<comment type="caution">
    <text evidence="1">The sequence shown here is derived from an EMBL/GenBank/DDBJ whole genome shotgun (WGS) entry which is preliminary data.</text>
</comment>
<dbReference type="Proteomes" id="UP000233766">
    <property type="component" value="Unassembled WGS sequence"/>
</dbReference>
<dbReference type="EMBL" id="PJMW01000001">
    <property type="protein sequence ID" value="PKV99379.1"/>
    <property type="molecule type" value="Genomic_DNA"/>
</dbReference>
<gene>
    <name evidence="1" type="ORF">ATK86_1428</name>
</gene>
<evidence type="ECO:0000313" key="1">
    <source>
        <dbReference type="EMBL" id="PKV99379.1"/>
    </source>
</evidence>
<protein>
    <submittedName>
        <fullName evidence="1">Uncharacterized protein</fullName>
    </submittedName>
</protein>
<reference evidence="1 2" key="1">
    <citation type="submission" date="2017-12" db="EMBL/GenBank/DDBJ databases">
        <title>Sequencing the genomes of 1000 Actinobacteria strains.</title>
        <authorList>
            <person name="Klenk H.-P."/>
        </authorList>
    </citation>
    <scope>NUCLEOTIDE SEQUENCE [LARGE SCALE GENOMIC DNA]</scope>
    <source>
        <strain evidence="1 2">DSM 44489</strain>
    </source>
</reference>
<organism evidence="1 2">
    <name type="scientific">Nocardia fluminea</name>
    <dbReference type="NCBI Taxonomy" id="134984"/>
    <lineage>
        <taxon>Bacteria</taxon>
        <taxon>Bacillati</taxon>
        <taxon>Actinomycetota</taxon>
        <taxon>Actinomycetes</taxon>
        <taxon>Mycobacteriales</taxon>
        <taxon>Nocardiaceae</taxon>
        <taxon>Nocardia</taxon>
    </lineage>
</organism>
<name>A0A2N3WZU2_9NOCA</name>
<keyword evidence="2" id="KW-1185">Reference proteome</keyword>
<evidence type="ECO:0000313" key="2">
    <source>
        <dbReference type="Proteomes" id="UP000233766"/>
    </source>
</evidence>
<sequence length="41" mass="4435">MQNPTLLTKIADLALTQNLWLSLLPLATHLSPPNSTPSPPE</sequence>
<proteinExistence type="predicted"/>
<dbReference type="AlphaFoldDB" id="A0A2N3WZU2"/>
<accession>A0A2N3WZU2</accession>